<dbReference type="AlphaFoldDB" id="A0A841TA64"/>
<dbReference type="EMBL" id="JACJVN010000024">
    <property type="protein sequence ID" value="MBB6676915.1"/>
    <property type="molecule type" value="Genomic_DNA"/>
</dbReference>
<dbReference type="InterPro" id="IPR001845">
    <property type="entry name" value="HTH_ArsR_DNA-bd_dom"/>
</dbReference>
<dbReference type="SUPFAM" id="SSF46785">
    <property type="entry name" value="Winged helix' DNA-binding domain"/>
    <property type="match status" value="1"/>
</dbReference>
<evidence type="ECO:0000256" key="1">
    <source>
        <dbReference type="ARBA" id="ARBA00023015"/>
    </source>
</evidence>
<evidence type="ECO:0000256" key="2">
    <source>
        <dbReference type="ARBA" id="ARBA00023125"/>
    </source>
</evidence>
<dbReference type="GO" id="GO:0003677">
    <property type="term" value="F:DNA binding"/>
    <property type="evidence" value="ECO:0007669"/>
    <property type="project" value="UniProtKB-KW"/>
</dbReference>
<accession>A0A841TA64</accession>
<dbReference type="PROSITE" id="PS50987">
    <property type="entry name" value="HTH_ARSR_2"/>
    <property type="match status" value="1"/>
</dbReference>
<dbReference type="PANTHER" id="PTHR33154">
    <property type="entry name" value="TRANSCRIPTIONAL REGULATOR, ARSR FAMILY"/>
    <property type="match status" value="1"/>
</dbReference>
<dbReference type="Gene3D" id="1.10.10.10">
    <property type="entry name" value="Winged helix-like DNA-binding domain superfamily/Winged helix DNA-binding domain"/>
    <property type="match status" value="1"/>
</dbReference>
<proteinExistence type="predicted"/>
<name>A0A841TA64_9BACL</name>
<keyword evidence="2" id="KW-0238">DNA-binding</keyword>
<dbReference type="PRINTS" id="PR00778">
    <property type="entry name" value="HTHARSR"/>
</dbReference>
<comment type="caution">
    <text evidence="5">The sequence shown here is derived from an EMBL/GenBank/DDBJ whole genome shotgun (WGS) entry which is preliminary data.</text>
</comment>
<keyword evidence="1" id="KW-0805">Transcription regulation</keyword>
<dbReference type="SMART" id="SM00418">
    <property type="entry name" value="HTH_ARSR"/>
    <property type="match status" value="1"/>
</dbReference>
<feature type="domain" description="HTH arsR-type" evidence="4">
    <location>
        <begin position="5"/>
        <end position="102"/>
    </location>
</feature>
<dbReference type="InterPro" id="IPR011991">
    <property type="entry name" value="ArsR-like_HTH"/>
</dbReference>
<sequence>MVGTQASDSIADIAETLKLLSDKTRLTIIALLKEREMCVCDLVDFLETTQPNISQHLKKLKLGGIVHESRRSQWIYYSLQADAKPYLREILSQLPSMKQQIEAHQPNSCC</sequence>
<dbReference type="CDD" id="cd00090">
    <property type="entry name" value="HTH_ARSR"/>
    <property type="match status" value="1"/>
</dbReference>
<reference evidence="5 6" key="1">
    <citation type="submission" date="2020-08" db="EMBL/GenBank/DDBJ databases">
        <title>Cohnella phylogeny.</title>
        <authorList>
            <person name="Dunlap C."/>
        </authorList>
    </citation>
    <scope>NUCLEOTIDE SEQUENCE [LARGE SCALE GENOMIC DNA]</scope>
    <source>
        <strain evidence="5 6">DSM 103658</strain>
    </source>
</reference>
<dbReference type="NCBIfam" id="NF033788">
    <property type="entry name" value="HTH_metalloreg"/>
    <property type="match status" value="1"/>
</dbReference>
<dbReference type="GO" id="GO:0003700">
    <property type="term" value="F:DNA-binding transcription factor activity"/>
    <property type="evidence" value="ECO:0007669"/>
    <property type="project" value="InterPro"/>
</dbReference>
<dbReference type="InterPro" id="IPR051081">
    <property type="entry name" value="HTH_MetalResp_TranReg"/>
</dbReference>
<gene>
    <name evidence="5" type="ORF">H4Q31_06165</name>
</gene>
<evidence type="ECO:0000313" key="6">
    <source>
        <dbReference type="Proteomes" id="UP000574133"/>
    </source>
</evidence>
<dbReference type="InterPro" id="IPR036388">
    <property type="entry name" value="WH-like_DNA-bd_sf"/>
</dbReference>
<evidence type="ECO:0000313" key="5">
    <source>
        <dbReference type="EMBL" id="MBB6676915.1"/>
    </source>
</evidence>
<dbReference type="Pfam" id="PF01022">
    <property type="entry name" value="HTH_5"/>
    <property type="match status" value="1"/>
</dbReference>
<dbReference type="InterPro" id="IPR036390">
    <property type="entry name" value="WH_DNA-bd_sf"/>
</dbReference>
<dbReference type="PANTHER" id="PTHR33154:SF18">
    <property type="entry name" value="ARSENICAL RESISTANCE OPERON REPRESSOR"/>
    <property type="match status" value="1"/>
</dbReference>
<keyword evidence="6" id="KW-1185">Reference proteome</keyword>
<evidence type="ECO:0000259" key="4">
    <source>
        <dbReference type="PROSITE" id="PS50987"/>
    </source>
</evidence>
<protein>
    <submittedName>
        <fullName evidence="5">Winged helix-turn-helix transcriptional regulator</fullName>
    </submittedName>
</protein>
<organism evidence="5 6">
    <name type="scientific">Cohnella lubricantis</name>
    <dbReference type="NCBI Taxonomy" id="2163172"/>
    <lineage>
        <taxon>Bacteria</taxon>
        <taxon>Bacillati</taxon>
        <taxon>Bacillota</taxon>
        <taxon>Bacilli</taxon>
        <taxon>Bacillales</taxon>
        <taxon>Paenibacillaceae</taxon>
        <taxon>Cohnella</taxon>
    </lineage>
</organism>
<keyword evidence="3" id="KW-0804">Transcription</keyword>
<dbReference type="Proteomes" id="UP000574133">
    <property type="component" value="Unassembled WGS sequence"/>
</dbReference>
<dbReference type="RefSeq" id="WP_185178200.1">
    <property type="nucleotide sequence ID" value="NZ_CBCSEP010000008.1"/>
</dbReference>
<evidence type="ECO:0000256" key="3">
    <source>
        <dbReference type="ARBA" id="ARBA00023163"/>
    </source>
</evidence>